<organism evidence="2 3">
    <name type="scientific">Mycena metata</name>
    <dbReference type="NCBI Taxonomy" id="1033252"/>
    <lineage>
        <taxon>Eukaryota</taxon>
        <taxon>Fungi</taxon>
        <taxon>Dikarya</taxon>
        <taxon>Basidiomycota</taxon>
        <taxon>Agaricomycotina</taxon>
        <taxon>Agaricomycetes</taxon>
        <taxon>Agaricomycetidae</taxon>
        <taxon>Agaricales</taxon>
        <taxon>Marasmiineae</taxon>
        <taxon>Mycenaceae</taxon>
        <taxon>Mycena</taxon>
    </lineage>
</organism>
<evidence type="ECO:0000313" key="2">
    <source>
        <dbReference type="EMBL" id="KAJ7711357.1"/>
    </source>
</evidence>
<protein>
    <submittedName>
        <fullName evidence="2">Uncharacterized protein</fullName>
    </submittedName>
</protein>
<keyword evidence="3" id="KW-1185">Reference proteome</keyword>
<evidence type="ECO:0000313" key="3">
    <source>
        <dbReference type="Proteomes" id="UP001215598"/>
    </source>
</evidence>
<gene>
    <name evidence="2" type="ORF">B0H16DRAFT_1745237</name>
</gene>
<feature type="region of interest" description="Disordered" evidence="1">
    <location>
        <begin position="88"/>
        <end position="115"/>
    </location>
</feature>
<proteinExistence type="predicted"/>
<name>A0AAD7H402_9AGAR</name>
<sequence length="310" mass="33786">MTSAYPDGPPWFAWASVDGKSARNCIPSAKEKLDKGLCTTGVGGTCVRHNMGPPNGIGDLQFGERCCDMDSILSSALPNAIFVESEDVSAQGMRSGQNTDPPSPSDVADPAPGHIFPGPAIVGLSKALEGLRAMQERDHRQRILNATRAQAEAAALQQEHEAQARAALQQEHEAQARAAAAHRRYLSRQCPSSQEYQDRVERSRQRRVVAKDAEAAAWHHAFQVSRRQGVGVSGAPSSFIRLQRRFAQRRAERRVVWSAEEAAIKHARNIARFQGVGTSTTPDAVLRKKKYRLFSPAPDSNDCPSGDEQG</sequence>
<accession>A0AAD7H402</accession>
<dbReference type="AlphaFoldDB" id="A0AAD7H402"/>
<dbReference type="Proteomes" id="UP001215598">
    <property type="component" value="Unassembled WGS sequence"/>
</dbReference>
<evidence type="ECO:0000256" key="1">
    <source>
        <dbReference type="SAM" id="MobiDB-lite"/>
    </source>
</evidence>
<comment type="caution">
    <text evidence="2">The sequence shown here is derived from an EMBL/GenBank/DDBJ whole genome shotgun (WGS) entry which is preliminary data.</text>
</comment>
<reference evidence="2" key="1">
    <citation type="submission" date="2023-03" db="EMBL/GenBank/DDBJ databases">
        <title>Massive genome expansion in bonnet fungi (Mycena s.s.) driven by repeated elements and novel gene families across ecological guilds.</title>
        <authorList>
            <consortium name="Lawrence Berkeley National Laboratory"/>
            <person name="Harder C.B."/>
            <person name="Miyauchi S."/>
            <person name="Viragh M."/>
            <person name="Kuo A."/>
            <person name="Thoen E."/>
            <person name="Andreopoulos B."/>
            <person name="Lu D."/>
            <person name="Skrede I."/>
            <person name="Drula E."/>
            <person name="Henrissat B."/>
            <person name="Morin E."/>
            <person name="Kohler A."/>
            <person name="Barry K."/>
            <person name="LaButti K."/>
            <person name="Morin E."/>
            <person name="Salamov A."/>
            <person name="Lipzen A."/>
            <person name="Mereny Z."/>
            <person name="Hegedus B."/>
            <person name="Baldrian P."/>
            <person name="Stursova M."/>
            <person name="Weitz H."/>
            <person name="Taylor A."/>
            <person name="Grigoriev I.V."/>
            <person name="Nagy L.G."/>
            <person name="Martin F."/>
            <person name="Kauserud H."/>
        </authorList>
    </citation>
    <scope>NUCLEOTIDE SEQUENCE</scope>
    <source>
        <strain evidence="2">CBHHK182m</strain>
    </source>
</reference>
<dbReference type="EMBL" id="JARKIB010000398">
    <property type="protein sequence ID" value="KAJ7711357.1"/>
    <property type="molecule type" value="Genomic_DNA"/>
</dbReference>
<feature type="region of interest" description="Disordered" evidence="1">
    <location>
        <begin position="179"/>
        <end position="198"/>
    </location>
</feature>